<reference evidence="7 8" key="1">
    <citation type="journal article" date="2016" name="Antonie Van Leeuwenhoek">
        <title>Dongia soli sp. nov., isolated from soil from Dokdo, Korea.</title>
        <authorList>
            <person name="Kim D.U."/>
            <person name="Lee H."/>
            <person name="Kim H."/>
            <person name="Kim S.G."/>
            <person name="Ka J.O."/>
        </authorList>
    </citation>
    <scope>NUCLEOTIDE SEQUENCE [LARGE SCALE GENOMIC DNA]</scope>
    <source>
        <strain evidence="7 8">D78</strain>
    </source>
</reference>
<dbReference type="PANTHER" id="PTHR11560">
    <property type="entry name" value="39S RIBOSOMAL PROTEIN L10, MITOCHONDRIAL"/>
    <property type="match status" value="1"/>
</dbReference>
<keyword evidence="3 6" id="KW-0689">Ribosomal protein</keyword>
<dbReference type="RefSeq" id="WP_320510841.1">
    <property type="nucleotide sequence ID" value="NZ_JAXCLW010000013.1"/>
</dbReference>
<dbReference type="NCBIfam" id="NF000955">
    <property type="entry name" value="PRK00099.1-1"/>
    <property type="match status" value="1"/>
</dbReference>
<evidence type="ECO:0000256" key="6">
    <source>
        <dbReference type="HAMAP-Rule" id="MF_00362"/>
    </source>
</evidence>
<dbReference type="CDD" id="cd05797">
    <property type="entry name" value="Ribosomal_L10"/>
    <property type="match status" value="1"/>
</dbReference>
<evidence type="ECO:0000256" key="2">
    <source>
        <dbReference type="ARBA" id="ARBA00008889"/>
    </source>
</evidence>
<dbReference type="SUPFAM" id="SSF160369">
    <property type="entry name" value="Ribosomal protein L10-like"/>
    <property type="match status" value="1"/>
</dbReference>
<dbReference type="Pfam" id="PF00466">
    <property type="entry name" value="Ribosomal_L10"/>
    <property type="match status" value="1"/>
</dbReference>
<comment type="function">
    <text evidence="1 6">Forms part of the ribosomal stalk, playing a central role in the interaction of the ribosome with GTP-bound translation factors.</text>
</comment>
<dbReference type="InterPro" id="IPR001790">
    <property type="entry name" value="Ribosomal_uL10"/>
</dbReference>
<keyword evidence="8" id="KW-1185">Reference proteome</keyword>
<protein>
    <recommendedName>
        <fullName evidence="5 6">Large ribosomal subunit protein uL10</fullName>
    </recommendedName>
</protein>
<dbReference type="InterPro" id="IPR047865">
    <property type="entry name" value="Ribosomal_uL10_bac_type"/>
</dbReference>
<dbReference type="Proteomes" id="UP001279642">
    <property type="component" value="Unassembled WGS sequence"/>
</dbReference>
<evidence type="ECO:0000256" key="1">
    <source>
        <dbReference type="ARBA" id="ARBA00002633"/>
    </source>
</evidence>
<name>A0ABU5EHC1_9PROT</name>
<evidence type="ECO:0000256" key="4">
    <source>
        <dbReference type="ARBA" id="ARBA00023274"/>
    </source>
</evidence>
<dbReference type="Gene3D" id="6.10.250.290">
    <property type="match status" value="1"/>
</dbReference>
<evidence type="ECO:0000313" key="8">
    <source>
        <dbReference type="Proteomes" id="UP001279642"/>
    </source>
</evidence>
<comment type="caution">
    <text evidence="7">The sequence shown here is derived from an EMBL/GenBank/DDBJ whole genome shotgun (WGS) entry which is preliminary data.</text>
</comment>
<keyword evidence="4 6" id="KW-0687">Ribonucleoprotein</keyword>
<gene>
    <name evidence="6 7" type="primary">rplJ</name>
    <name evidence="7" type="ORF">SMD27_23210</name>
</gene>
<comment type="subunit">
    <text evidence="6">Part of the ribosomal stalk of the 50S ribosomal subunit. The N-terminus interacts with L11 and the large rRNA to form the base of the stalk. The C-terminus forms an elongated spine to which L12 dimers bind in a sequential fashion forming a multimeric L10(L12)X complex.</text>
</comment>
<dbReference type="GO" id="GO:0005840">
    <property type="term" value="C:ribosome"/>
    <property type="evidence" value="ECO:0007669"/>
    <property type="project" value="UniProtKB-KW"/>
</dbReference>
<keyword evidence="6" id="KW-0699">rRNA-binding</keyword>
<keyword evidence="6" id="KW-0694">RNA-binding</keyword>
<dbReference type="InterPro" id="IPR043141">
    <property type="entry name" value="Ribosomal_uL10-like_sf"/>
</dbReference>
<evidence type="ECO:0000256" key="5">
    <source>
        <dbReference type="ARBA" id="ARBA00035202"/>
    </source>
</evidence>
<evidence type="ECO:0000313" key="7">
    <source>
        <dbReference type="EMBL" id="MDY0885766.1"/>
    </source>
</evidence>
<comment type="similarity">
    <text evidence="2 6">Belongs to the universal ribosomal protein uL10 family.</text>
</comment>
<accession>A0ABU5EHC1</accession>
<evidence type="ECO:0000256" key="3">
    <source>
        <dbReference type="ARBA" id="ARBA00022980"/>
    </source>
</evidence>
<dbReference type="EMBL" id="JAXCLW010000013">
    <property type="protein sequence ID" value="MDY0885766.1"/>
    <property type="molecule type" value="Genomic_DNA"/>
</dbReference>
<dbReference type="Gene3D" id="3.30.70.1730">
    <property type="match status" value="1"/>
</dbReference>
<dbReference type="HAMAP" id="MF_00362">
    <property type="entry name" value="Ribosomal_uL10"/>
    <property type="match status" value="1"/>
</dbReference>
<dbReference type="InterPro" id="IPR022973">
    <property type="entry name" value="Ribosomal_uL10_bac"/>
</dbReference>
<organism evidence="7 8">
    <name type="scientific">Dongia soli</name>
    <dbReference type="NCBI Taxonomy" id="600628"/>
    <lineage>
        <taxon>Bacteria</taxon>
        <taxon>Pseudomonadati</taxon>
        <taxon>Pseudomonadota</taxon>
        <taxon>Alphaproteobacteria</taxon>
        <taxon>Rhodospirillales</taxon>
        <taxon>Dongiaceae</taxon>
        <taxon>Dongia</taxon>
    </lineage>
</organism>
<proteinExistence type="inferred from homology"/>
<sequence>MDRSGKQELVSELHQTISEANLVVITKQSGLTVAEVSDLRRKMRDAGAGFKVAKNRLAQLALKGTKHEGLDSLLKGPTAIAYSADPVAAAKVAVTFANSNEKLTIVGGSMGTNLIDAAGVKALATLPSLDELRAKLLGMLQTPATRVATVVQAPAGQLARVFGAYAKKGETA</sequence>